<keyword evidence="3" id="KW-1185">Reference proteome</keyword>
<evidence type="ECO:0000256" key="1">
    <source>
        <dbReference type="SAM" id="Phobius"/>
    </source>
</evidence>
<dbReference type="RefSeq" id="WP_229786011.1">
    <property type="nucleotide sequence ID" value="NZ_BMXU01000001.1"/>
</dbReference>
<feature type="transmembrane region" description="Helical" evidence="1">
    <location>
        <begin position="106"/>
        <end position="124"/>
    </location>
</feature>
<reference evidence="3" key="1">
    <citation type="journal article" date="2019" name="Int. J. Syst. Evol. Microbiol.">
        <title>The Global Catalogue of Microorganisms (GCM) 10K type strain sequencing project: providing services to taxonomists for standard genome sequencing and annotation.</title>
        <authorList>
            <consortium name="The Broad Institute Genomics Platform"/>
            <consortium name="The Broad Institute Genome Sequencing Center for Infectious Disease"/>
            <person name="Wu L."/>
            <person name="Ma J."/>
        </authorList>
    </citation>
    <scope>NUCLEOTIDE SEQUENCE [LARGE SCALE GENOMIC DNA]</scope>
    <source>
        <strain evidence="3">KCTC 22245</strain>
    </source>
</reference>
<evidence type="ECO:0000313" key="2">
    <source>
        <dbReference type="EMBL" id="MFC3302480.1"/>
    </source>
</evidence>
<name>A0ABV7MAU6_9PROT</name>
<evidence type="ECO:0000313" key="3">
    <source>
        <dbReference type="Proteomes" id="UP001595607"/>
    </source>
</evidence>
<feature type="transmembrane region" description="Helical" evidence="1">
    <location>
        <begin position="47"/>
        <end position="68"/>
    </location>
</feature>
<keyword evidence="1" id="KW-0812">Transmembrane</keyword>
<dbReference type="EMBL" id="JBHRVA010000002">
    <property type="protein sequence ID" value="MFC3302480.1"/>
    <property type="molecule type" value="Genomic_DNA"/>
</dbReference>
<evidence type="ECO:0008006" key="4">
    <source>
        <dbReference type="Google" id="ProtNLM"/>
    </source>
</evidence>
<dbReference type="Proteomes" id="UP001595607">
    <property type="component" value="Unassembled WGS sequence"/>
</dbReference>
<sequence length="136" mass="14734">MGIDWEPLWEAPWFLQVHALSALGALMLGTVQLLAPKGTLPHRSLGLVWIVLLVLVVATSWMTVWMFGDIRFSPIHVLSGITTIGLLAGIAHLVRGGPDLKRHGGAFRAIYIFGLVIAGAFTLMPGRIMHEVVFGG</sequence>
<accession>A0ABV7MAU6</accession>
<keyword evidence="1" id="KW-0472">Membrane</keyword>
<proteinExistence type="predicted"/>
<protein>
    <recommendedName>
        <fullName evidence="4">DUF2306 domain-containing protein</fullName>
    </recommendedName>
</protein>
<feature type="transmembrane region" description="Helical" evidence="1">
    <location>
        <begin position="13"/>
        <end position="35"/>
    </location>
</feature>
<comment type="caution">
    <text evidence="2">The sequence shown here is derived from an EMBL/GenBank/DDBJ whole genome shotgun (WGS) entry which is preliminary data.</text>
</comment>
<keyword evidence="1" id="KW-1133">Transmembrane helix</keyword>
<feature type="transmembrane region" description="Helical" evidence="1">
    <location>
        <begin position="74"/>
        <end position="94"/>
    </location>
</feature>
<organism evidence="2 3">
    <name type="scientific">Parvularcula lutaonensis</name>
    <dbReference type="NCBI Taxonomy" id="491923"/>
    <lineage>
        <taxon>Bacteria</taxon>
        <taxon>Pseudomonadati</taxon>
        <taxon>Pseudomonadota</taxon>
        <taxon>Alphaproteobacteria</taxon>
        <taxon>Parvularculales</taxon>
        <taxon>Parvularculaceae</taxon>
        <taxon>Parvularcula</taxon>
    </lineage>
</organism>
<gene>
    <name evidence="2" type="ORF">ACFONP_07020</name>
</gene>